<evidence type="ECO:0000313" key="3">
    <source>
        <dbReference type="Proteomes" id="UP001290101"/>
    </source>
</evidence>
<accession>A0ABU5JCH5</accession>
<protein>
    <submittedName>
        <fullName evidence="2">Uncharacterized protein</fullName>
    </submittedName>
</protein>
<sequence length="77" mass="8220">MGVLATGARRVLRRDPDTADEAVATIEGDQPGHAAGAAPAAGRAAYRRGAGRRPRPRSPAWPASRRWSSRCGRRACR</sequence>
<organism evidence="2 3">
    <name type="scientific">Micromonospora sicca</name>
    <dbReference type="NCBI Taxonomy" id="2202420"/>
    <lineage>
        <taxon>Bacteria</taxon>
        <taxon>Bacillati</taxon>
        <taxon>Actinomycetota</taxon>
        <taxon>Actinomycetes</taxon>
        <taxon>Micromonosporales</taxon>
        <taxon>Micromonosporaceae</taxon>
        <taxon>Micromonospora</taxon>
    </lineage>
</organism>
<evidence type="ECO:0000313" key="2">
    <source>
        <dbReference type="EMBL" id="MDZ5490292.1"/>
    </source>
</evidence>
<feature type="compositionally biased region" description="Low complexity" evidence="1">
    <location>
        <begin position="34"/>
        <end position="44"/>
    </location>
</feature>
<keyword evidence="3" id="KW-1185">Reference proteome</keyword>
<dbReference type="Proteomes" id="UP001290101">
    <property type="component" value="Unassembled WGS sequence"/>
</dbReference>
<feature type="compositionally biased region" description="Basic residues" evidence="1">
    <location>
        <begin position="67"/>
        <end position="77"/>
    </location>
</feature>
<reference evidence="2 3" key="1">
    <citation type="submission" date="2023-12" db="EMBL/GenBank/DDBJ databases">
        <title>Micromonospora sp. nov., isolated from Atacama Desert.</title>
        <authorList>
            <person name="Carro L."/>
            <person name="Golinska P."/>
            <person name="Klenk H.-P."/>
            <person name="Goodfellow M."/>
        </authorList>
    </citation>
    <scope>NUCLEOTIDE SEQUENCE [LARGE SCALE GENOMIC DNA]</scope>
    <source>
        <strain evidence="2 3">4G53</strain>
    </source>
</reference>
<comment type="caution">
    <text evidence="2">The sequence shown here is derived from an EMBL/GenBank/DDBJ whole genome shotgun (WGS) entry which is preliminary data.</text>
</comment>
<gene>
    <name evidence="2" type="ORF">U2F25_12575</name>
</gene>
<dbReference type="EMBL" id="JAXOTQ010000013">
    <property type="protein sequence ID" value="MDZ5490292.1"/>
    <property type="molecule type" value="Genomic_DNA"/>
</dbReference>
<proteinExistence type="predicted"/>
<feature type="compositionally biased region" description="Basic residues" evidence="1">
    <location>
        <begin position="45"/>
        <end position="56"/>
    </location>
</feature>
<name>A0ABU5JCH5_9ACTN</name>
<dbReference type="RefSeq" id="WP_322440515.1">
    <property type="nucleotide sequence ID" value="NZ_JAXOTQ010000013.1"/>
</dbReference>
<feature type="region of interest" description="Disordered" evidence="1">
    <location>
        <begin position="25"/>
        <end position="77"/>
    </location>
</feature>
<evidence type="ECO:0000256" key="1">
    <source>
        <dbReference type="SAM" id="MobiDB-lite"/>
    </source>
</evidence>